<organism evidence="1 2">
    <name type="scientific">Coemansia helicoidea</name>
    <dbReference type="NCBI Taxonomy" id="1286919"/>
    <lineage>
        <taxon>Eukaryota</taxon>
        <taxon>Fungi</taxon>
        <taxon>Fungi incertae sedis</taxon>
        <taxon>Zoopagomycota</taxon>
        <taxon>Kickxellomycotina</taxon>
        <taxon>Kickxellomycetes</taxon>
        <taxon>Kickxellales</taxon>
        <taxon>Kickxellaceae</taxon>
        <taxon>Coemansia</taxon>
    </lineage>
</organism>
<protein>
    <submittedName>
        <fullName evidence="1">Uncharacterized protein</fullName>
    </submittedName>
</protein>
<dbReference type="Proteomes" id="UP001140087">
    <property type="component" value="Unassembled WGS sequence"/>
</dbReference>
<sequence>MAGAESIRPLYWRFVVLGVATLAAWNVYTILAGYFRWALRTTPFKDSFESVFSIVSNSINLAALACALFTQTEASLNGRIWGGLVATAASFGAMAVVAAAGLGGWAALVVALAALGVAAAAAAYIQCSLFAIAAALPPSCTEGYMGGQAIAGTAASVVQLVIVYSSSGGAGAAPRTLAETGSGNPRLHAAAFFGASGLFLALCAGVWAQLHRHLAQRSSDRDAHVDLADAGQTSAEADADCSSQPPPPPPPPPLVVPEGAAQRAAKWLGSVLGPQVAGPVCATCAEVAPAAVIVGVTMAQTLAVFPPLTEAIVGSPQSALKISHLTAWHFLVYNVGDYAGRLSTQWLAYPSLRVLSWISHARWLLIPILLLFPTAGTAPQRALVVHSDLLFLAMVLVLGWTNGWAATCALILGPRRATSKELAGSVLGLALCVGLFAGALASYPLLLVAGIS</sequence>
<accession>A0ACC1KVD5</accession>
<proteinExistence type="predicted"/>
<reference evidence="1" key="1">
    <citation type="submission" date="2022-07" db="EMBL/GenBank/DDBJ databases">
        <title>Phylogenomic reconstructions and comparative analyses of Kickxellomycotina fungi.</title>
        <authorList>
            <person name="Reynolds N.K."/>
            <person name="Stajich J.E."/>
            <person name="Barry K."/>
            <person name="Grigoriev I.V."/>
            <person name="Crous P."/>
            <person name="Smith M.E."/>
        </authorList>
    </citation>
    <scope>NUCLEOTIDE SEQUENCE</scope>
    <source>
        <strain evidence="1">BCRC 34780</strain>
    </source>
</reference>
<gene>
    <name evidence="1" type="ORF">H4R21_005022</name>
</gene>
<comment type="caution">
    <text evidence="1">The sequence shown here is derived from an EMBL/GenBank/DDBJ whole genome shotgun (WGS) entry which is preliminary data.</text>
</comment>
<keyword evidence="2" id="KW-1185">Reference proteome</keyword>
<dbReference type="EMBL" id="JANBUN010002098">
    <property type="protein sequence ID" value="KAJ2795662.1"/>
    <property type="molecule type" value="Genomic_DNA"/>
</dbReference>
<evidence type="ECO:0000313" key="1">
    <source>
        <dbReference type="EMBL" id="KAJ2795662.1"/>
    </source>
</evidence>
<evidence type="ECO:0000313" key="2">
    <source>
        <dbReference type="Proteomes" id="UP001140087"/>
    </source>
</evidence>
<name>A0ACC1KVD5_9FUNG</name>